<keyword evidence="8" id="KW-1185">Reference proteome</keyword>
<evidence type="ECO:0000256" key="1">
    <source>
        <dbReference type="ARBA" id="ARBA00004141"/>
    </source>
</evidence>
<dbReference type="InterPro" id="IPR051533">
    <property type="entry name" value="WaaL-like"/>
</dbReference>
<evidence type="ECO:0000256" key="4">
    <source>
        <dbReference type="ARBA" id="ARBA00023136"/>
    </source>
</evidence>
<dbReference type="RefSeq" id="WP_193778858.1">
    <property type="nucleotide sequence ID" value="NZ_JADDOJ010000004.1"/>
</dbReference>
<accession>A0ABR9SB38</accession>
<reference evidence="7 8" key="1">
    <citation type="submission" date="2020-10" db="EMBL/GenBank/DDBJ databases">
        <title>Draft genome of Ramlibacter aquaticus LMG 30558.</title>
        <authorList>
            <person name="Props R."/>
        </authorList>
    </citation>
    <scope>NUCLEOTIDE SEQUENCE [LARGE SCALE GENOMIC DNA]</scope>
    <source>
        <strain evidence="7 8">LMG 30558</strain>
    </source>
</reference>
<evidence type="ECO:0000313" key="8">
    <source>
        <dbReference type="Proteomes" id="UP000715965"/>
    </source>
</evidence>
<evidence type="ECO:0000256" key="3">
    <source>
        <dbReference type="ARBA" id="ARBA00022989"/>
    </source>
</evidence>
<feature type="transmembrane region" description="Helical" evidence="5">
    <location>
        <begin position="40"/>
        <end position="58"/>
    </location>
</feature>
<dbReference type="Proteomes" id="UP000715965">
    <property type="component" value="Unassembled WGS sequence"/>
</dbReference>
<sequence length="405" mass="43368">MTVQGWTSSLLYLAFLGATLLLVTGDLPPPDTALRSQRQAVVLALAAPLLATLFSAALRRDGYLPQFDAPLRLALAIPVFLCVARTGFDAGRWLRWVLPASLFIVVAHRAWFGQPAHWPEDRMTTAFVDPLVFGYLSLTFGLMGLMGLSTRAGRRSSLAQGLAGLVTLGLGLALSVLSGSRSGWLAIPLVLACWLHLNLPARWRLGPATVPLVTLAAVALLASSAYFTVHRVQERVQEAIADLHTYSFDKPQPETSLGYRITFVRIAGDLVARHPLAGVGDTAHRPPAPETDFPYATPEAVRASFHSAFHNQVVSDAVRHGLSGGLAALLLLLVPGAVCARHLESVHPQRRRAAALGLCFAICLAVSSLSTEVVDLKYTASLFALMTALLCGATLAQPDSRHGQD</sequence>
<dbReference type="Pfam" id="PF04932">
    <property type="entry name" value="Wzy_C"/>
    <property type="match status" value="1"/>
</dbReference>
<dbReference type="PANTHER" id="PTHR37422:SF13">
    <property type="entry name" value="LIPOPOLYSACCHARIDE BIOSYNTHESIS PROTEIN PA4999-RELATED"/>
    <property type="match status" value="1"/>
</dbReference>
<dbReference type="InterPro" id="IPR007016">
    <property type="entry name" value="O-antigen_ligase-rel_domated"/>
</dbReference>
<dbReference type="EMBL" id="JADDOJ010000004">
    <property type="protein sequence ID" value="MBE7939307.1"/>
    <property type="molecule type" value="Genomic_DNA"/>
</dbReference>
<comment type="caution">
    <text evidence="7">The sequence shown here is derived from an EMBL/GenBank/DDBJ whole genome shotgun (WGS) entry which is preliminary data.</text>
</comment>
<feature type="transmembrane region" description="Helical" evidence="5">
    <location>
        <begin position="132"/>
        <end position="150"/>
    </location>
</feature>
<feature type="transmembrane region" description="Helical" evidence="5">
    <location>
        <begin position="157"/>
        <end position="177"/>
    </location>
</feature>
<feature type="domain" description="O-antigen ligase-related" evidence="6">
    <location>
        <begin position="168"/>
        <end position="327"/>
    </location>
</feature>
<keyword evidence="7" id="KW-0436">Ligase</keyword>
<feature type="transmembrane region" description="Helical" evidence="5">
    <location>
        <begin position="352"/>
        <end position="370"/>
    </location>
</feature>
<feature type="transmembrane region" description="Helical" evidence="5">
    <location>
        <begin position="376"/>
        <end position="396"/>
    </location>
</feature>
<dbReference type="GO" id="GO:0016874">
    <property type="term" value="F:ligase activity"/>
    <property type="evidence" value="ECO:0007669"/>
    <property type="project" value="UniProtKB-KW"/>
</dbReference>
<evidence type="ECO:0000256" key="5">
    <source>
        <dbReference type="SAM" id="Phobius"/>
    </source>
</evidence>
<evidence type="ECO:0000259" key="6">
    <source>
        <dbReference type="Pfam" id="PF04932"/>
    </source>
</evidence>
<dbReference type="PANTHER" id="PTHR37422">
    <property type="entry name" value="TEICHURONIC ACID BIOSYNTHESIS PROTEIN TUAE"/>
    <property type="match status" value="1"/>
</dbReference>
<feature type="transmembrane region" description="Helical" evidence="5">
    <location>
        <begin position="6"/>
        <end position="28"/>
    </location>
</feature>
<proteinExistence type="predicted"/>
<feature type="transmembrane region" description="Helical" evidence="5">
    <location>
        <begin position="321"/>
        <end position="340"/>
    </location>
</feature>
<organism evidence="7 8">
    <name type="scientific">Ramlibacter aquaticus</name>
    <dbReference type="NCBI Taxonomy" id="2780094"/>
    <lineage>
        <taxon>Bacteria</taxon>
        <taxon>Pseudomonadati</taxon>
        <taxon>Pseudomonadota</taxon>
        <taxon>Betaproteobacteria</taxon>
        <taxon>Burkholderiales</taxon>
        <taxon>Comamonadaceae</taxon>
        <taxon>Ramlibacter</taxon>
    </lineage>
</organism>
<gene>
    <name evidence="7" type="ORF">IM725_01820</name>
</gene>
<evidence type="ECO:0000313" key="7">
    <source>
        <dbReference type="EMBL" id="MBE7939307.1"/>
    </source>
</evidence>
<keyword evidence="4 5" id="KW-0472">Membrane</keyword>
<keyword evidence="3 5" id="KW-1133">Transmembrane helix</keyword>
<evidence type="ECO:0000256" key="2">
    <source>
        <dbReference type="ARBA" id="ARBA00022692"/>
    </source>
</evidence>
<keyword evidence="2 5" id="KW-0812">Transmembrane</keyword>
<protein>
    <submittedName>
        <fullName evidence="7">O-antigen ligase family protein</fullName>
    </submittedName>
</protein>
<feature type="transmembrane region" description="Helical" evidence="5">
    <location>
        <begin position="208"/>
        <end position="227"/>
    </location>
</feature>
<name>A0ABR9SB38_9BURK</name>
<comment type="subcellular location">
    <subcellularLocation>
        <location evidence="1">Membrane</location>
        <topology evidence="1">Multi-pass membrane protein</topology>
    </subcellularLocation>
</comment>
<feature type="transmembrane region" description="Helical" evidence="5">
    <location>
        <begin position="93"/>
        <end position="112"/>
    </location>
</feature>